<comment type="caution">
    <text evidence="1">The sequence shown here is derived from an EMBL/GenBank/DDBJ whole genome shotgun (WGS) entry which is preliminary data.</text>
</comment>
<evidence type="ECO:0000313" key="1">
    <source>
        <dbReference type="EMBL" id="CRQ03238.1"/>
    </source>
</evidence>
<protein>
    <submittedName>
        <fullName evidence="1">Uncharacterized protein</fullName>
    </submittedName>
</protein>
<dbReference type="RefSeq" id="WP_012077218.1">
    <property type="nucleotide sequence ID" value="NZ_BSAN01000010.1"/>
</dbReference>
<sequence>MKITIDTPYVTVAEFVRRSGQSTSAVEREIKRGNYIIRPKEAGSKSAVLINMVHMAMEAAEQAQRVRGENSQAGKQ</sequence>
<dbReference type="EMBL" id="CVVU01000265">
    <property type="protein sequence ID" value="CRQ03238.1"/>
    <property type="molecule type" value="Genomic_DNA"/>
</dbReference>
<proteinExistence type="predicted"/>
<name>A0A9P1RA67_PSEAI</name>
<accession>A0A9P1RA67</accession>
<gene>
    <name evidence="1" type="ORF">PAERUG_P19_London_7_VIM_2_05_10_06446</name>
</gene>
<evidence type="ECO:0000313" key="2">
    <source>
        <dbReference type="Proteomes" id="UP000045039"/>
    </source>
</evidence>
<dbReference type="Proteomes" id="UP000045039">
    <property type="component" value="Unassembled WGS sequence"/>
</dbReference>
<organism evidence="1 2">
    <name type="scientific">Pseudomonas aeruginosa</name>
    <dbReference type="NCBI Taxonomy" id="287"/>
    <lineage>
        <taxon>Bacteria</taxon>
        <taxon>Pseudomonadati</taxon>
        <taxon>Pseudomonadota</taxon>
        <taxon>Gammaproteobacteria</taxon>
        <taxon>Pseudomonadales</taxon>
        <taxon>Pseudomonadaceae</taxon>
        <taxon>Pseudomonas</taxon>
    </lineage>
</organism>
<reference evidence="2" key="1">
    <citation type="submission" date="2015-06" db="EMBL/GenBank/DDBJ databases">
        <authorList>
            <person name="Radhakrishnan Rajesh"/>
            <person name="Underwood Anthony"/>
            <person name="Al-Shahib Ali"/>
        </authorList>
    </citation>
    <scope>NUCLEOTIDE SEQUENCE [LARGE SCALE GENOMIC DNA]</scope>
    <source>
        <strain evidence="2">P19_London_7_VIM_2_05_10</strain>
    </source>
</reference>
<dbReference type="AlphaFoldDB" id="A0A9P1RA67"/>